<comment type="similarity">
    <text evidence="2 4">Belongs to the SKP1 family.</text>
</comment>
<feature type="domain" description="SKP1 component POZ" evidence="5">
    <location>
        <begin position="6"/>
        <end position="64"/>
    </location>
</feature>
<keyword evidence="7" id="KW-1185">Reference proteome</keyword>
<dbReference type="InterPro" id="IPR001232">
    <property type="entry name" value="SKP1-like"/>
</dbReference>
<dbReference type="SUPFAM" id="SSF81382">
    <property type="entry name" value="Skp1 dimerisation domain-like"/>
    <property type="match status" value="1"/>
</dbReference>
<comment type="pathway">
    <text evidence="1 4">Protein modification; protein ubiquitination.</text>
</comment>
<dbReference type="Gene3D" id="3.30.710.10">
    <property type="entry name" value="Potassium Channel Kv1.1, Chain A"/>
    <property type="match status" value="1"/>
</dbReference>
<dbReference type="Pfam" id="PF03931">
    <property type="entry name" value="Skp1_POZ"/>
    <property type="match status" value="1"/>
</dbReference>
<dbReference type="GO" id="GO:0006511">
    <property type="term" value="P:ubiquitin-dependent protein catabolic process"/>
    <property type="evidence" value="ECO:0007669"/>
    <property type="project" value="InterPro"/>
</dbReference>
<organism evidence="6 7">
    <name type="scientific">Erythroxylum novogranatense</name>
    <dbReference type="NCBI Taxonomy" id="1862640"/>
    <lineage>
        <taxon>Eukaryota</taxon>
        <taxon>Viridiplantae</taxon>
        <taxon>Streptophyta</taxon>
        <taxon>Embryophyta</taxon>
        <taxon>Tracheophyta</taxon>
        <taxon>Spermatophyta</taxon>
        <taxon>Magnoliopsida</taxon>
        <taxon>eudicotyledons</taxon>
        <taxon>Gunneridae</taxon>
        <taxon>Pentapetalae</taxon>
        <taxon>rosids</taxon>
        <taxon>fabids</taxon>
        <taxon>Malpighiales</taxon>
        <taxon>Erythroxylaceae</taxon>
        <taxon>Erythroxylum</taxon>
    </lineage>
</organism>
<protein>
    <recommendedName>
        <fullName evidence="4">SKP1-like protein</fullName>
    </recommendedName>
</protein>
<evidence type="ECO:0000256" key="3">
    <source>
        <dbReference type="ARBA" id="ARBA00022786"/>
    </source>
</evidence>
<evidence type="ECO:0000256" key="1">
    <source>
        <dbReference type="ARBA" id="ARBA00004906"/>
    </source>
</evidence>
<dbReference type="EMBL" id="JAIWQS010000003">
    <property type="protein sequence ID" value="KAJ8771125.1"/>
    <property type="molecule type" value="Genomic_DNA"/>
</dbReference>
<accession>A0AAV8TY56</accession>
<reference evidence="6 7" key="1">
    <citation type="submission" date="2021-09" db="EMBL/GenBank/DDBJ databases">
        <title>Genomic insights and catalytic innovation underlie evolution of tropane alkaloids biosynthesis.</title>
        <authorList>
            <person name="Wang Y.-J."/>
            <person name="Tian T."/>
            <person name="Huang J.-P."/>
            <person name="Huang S.-X."/>
        </authorList>
    </citation>
    <scope>NUCLEOTIDE SEQUENCE [LARGE SCALE GENOMIC DNA]</scope>
    <source>
        <strain evidence="6">KIB-2018</strain>
        <tissue evidence="6">Leaf</tissue>
    </source>
</reference>
<dbReference type="InterPro" id="IPR011333">
    <property type="entry name" value="SKP1/BTB/POZ_sf"/>
</dbReference>
<dbReference type="AlphaFoldDB" id="A0AAV8TY56"/>
<dbReference type="Proteomes" id="UP001159364">
    <property type="component" value="Linkage Group LG03"/>
</dbReference>
<dbReference type="SMART" id="SM00512">
    <property type="entry name" value="Skp1"/>
    <property type="match status" value="1"/>
</dbReference>
<evidence type="ECO:0000313" key="6">
    <source>
        <dbReference type="EMBL" id="KAJ8771125.1"/>
    </source>
</evidence>
<dbReference type="InterPro" id="IPR016897">
    <property type="entry name" value="SKP1"/>
</dbReference>
<dbReference type="InterPro" id="IPR016073">
    <property type="entry name" value="Skp1_comp_POZ"/>
</dbReference>
<dbReference type="CDD" id="cd18322">
    <property type="entry name" value="BTB_POZ_SKP1"/>
    <property type="match status" value="1"/>
</dbReference>
<evidence type="ECO:0000259" key="5">
    <source>
        <dbReference type="Pfam" id="PF03931"/>
    </source>
</evidence>
<comment type="subunit">
    <text evidence="4">Part of a SCF (SKP1-cullin-F-box) protein ligase complex.</text>
</comment>
<dbReference type="SUPFAM" id="SSF54695">
    <property type="entry name" value="POZ domain"/>
    <property type="match status" value="1"/>
</dbReference>
<dbReference type="GO" id="GO:0009867">
    <property type="term" value="P:jasmonic acid mediated signaling pathway"/>
    <property type="evidence" value="ECO:0007669"/>
    <property type="project" value="UniProtKB-ARBA"/>
</dbReference>
<dbReference type="GO" id="GO:0016567">
    <property type="term" value="P:protein ubiquitination"/>
    <property type="evidence" value="ECO:0007669"/>
    <property type="project" value="UniProtKB-UniRule"/>
</dbReference>
<dbReference type="InterPro" id="IPR036296">
    <property type="entry name" value="SKP1-like_dim_sf"/>
</dbReference>
<evidence type="ECO:0000313" key="7">
    <source>
        <dbReference type="Proteomes" id="UP001159364"/>
    </source>
</evidence>
<keyword evidence="3 4" id="KW-0833">Ubl conjugation pathway</keyword>
<gene>
    <name evidence="6" type="ORF">K2173_023450</name>
</gene>
<sequence length="141" mass="15470">MSSPGMIVLKSGDGTEHEVSRTVALKSVMIKYHMDVDPGVSSISIPNINSHILDKVIHYCTKHVEAALNPQNQSPDEVAEELRQWDANFLDVNDVTLFKLLVAASFLNIEDLLDLTCNAFLDMISAMIKAEGGEVINDNDA</sequence>
<evidence type="ECO:0000256" key="4">
    <source>
        <dbReference type="PIRNR" id="PIRNR028729"/>
    </source>
</evidence>
<comment type="function">
    <text evidence="4">Involved in ubiquitination and subsequent proteasomal degradation of target proteins. Together with CUL1, RBX1 and a F-box protein, it forms a SCF E3 ubiquitin ligase complex. The functional specificity of this complex depends on the type of F-box protein. In the SCF complex, it serves as an adapter that links the F-box protein to CUL1.</text>
</comment>
<name>A0AAV8TY56_9ROSI</name>
<proteinExistence type="inferred from homology"/>
<evidence type="ECO:0000256" key="2">
    <source>
        <dbReference type="ARBA" id="ARBA00009993"/>
    </source>
</evidence>
<dbReference type="PANTHER" id="PTHR11165">
    <property type="entry name" value="SKP1"/>
    <property type="match status" value="1"/>
</dbReference>
<dbReference type="PIRSF" id="PIRSF028729">
    <property type="entry name" value="E3_ubiquit_lig_SCF_Skp"/>
    <property type="match status" value="1"/>
</dbReference>
<comment type="caution">
    <text evidence="6">The sequence shown here is derived from an EMBL/GenBank/DDBJ whole genome shotgun (WGS) entry which is preliminary data.</text>
</comment>